<feature type="binding site" evidence="10">
    <location>
        <position position="7"/>
    </location>
    <ligand>
        <name>Mn(2+)</name>
        <dbReference type="ChEBI" id="CHEBI:29035"/>
        <label>1</label>
    </ligand>
</feature>
<evidence type="ECO:0000313" key="12">
    <source>
        <dbReference type="EMBL" id="EXI89200.1"/>
    </source>
</evidence>
<comment type="catalytic activity">
    <reaction evidence="10">
        <text>UDP-2-N,3-O-bis[(3R)-3-hydroxytetradecanoyl]-alpha-D-glucosamine + H2O = 2-N,3-O-bis[(3R)-3-hydroxytetradecanoyl]-alpha-D-glucosaminyl 1-phosphate + UMP + 2 H(+)</text>
        <dbReference type="Rhea" id="RHEA:25213"/>
        <dbReference type="ChEBI" id="CHEBI:15377"/>
        <dbReference type="ChEBI" id="CHEBI:15378"/>
        <dbReference type="ChEBI" id="CHEBI:57865"/>
        <dbReference type="ChEBI" id="CHEBI:57957"/>
        <dbReference type="ChEBI" id="CHEBI:78847"/>
        <dbReference type="EC" id="3.6.1.54"/>
    </reaction>
</comment>
<name>A0A011QJH6_ACCRE</name>
<dbReference type="PANTHER" id="PTHR34990">
    <property type="entry name" value="UDP-2,3-DIACYLGLUCOSAMINE HYDROLASE-RELATED"/>
    <property type="match status" value="1"/>
</dbReference>
<dbReference type="CDD" id="cd07398">
    <property type="entry name" value="MPP_YbbF-LpxH"/>
    <property type="match status" value="1"/>
</dbReference>
<dbReference type="HAMAP" id="MF_00575">
    <property type="entry name" value="LpxH"/>
    <property type="match status" value="1"/>
</dbReference>
<keyword evidence="13" id="KW-1185">Reference proteome</keyword>
<dbReference type="Pfam" id="PF00149">
    <property type="entry name" value="Metallophos"/>
    <property type="match status" value="1"/>
</dbReference>
<dbReference type="InterPro" id="IPR043461">
    <property type="entry name" value="LpxH-like"/>
</dbReference>
<keyword evidence="1 10" id="KW-1003">Cell membrane</keyword>
<dbReference type="STRING" id="1454004.AW11_01710"/>
<comment type="cofactor">
    <cofactor evidence="10">
        <name>Mn(2+)</name>
        <dbReference type="ChEBI" id="CHEBI:29035"/>
    </cofactor>
    <text evidence="10">Binds 2 Mn(2+) ions per subunit in a binuclear metal center.</text>
</comment>
<keyword evidence="5 10" id="KW-0479">Metal-binding</keyword>
<dbReference type="AlphaFoldDB" id="A0A011QJH6"/>
<feature type="binding site" evidence="10">
    <location>
        <position position="198"/>
    </location>
    <ligand>
        <name>Mn(2+)</name>
        <dbReference type="ChEBI" id="CHEBI:29035"/>
        <label>2</label>
    </ligand>
</feature>
<evidence type="ECO:0000256" key="9">
    <source>
        <dbReference type="ARBA" id="ARBA00023211"/>
    </source>
</evidence>
<comment type="similarity">
    <text evidence="10">Belongs to the LpxH family.</text>
</comment>
<dbReference type="GO" id="GO:0005737">
    <property type="term" value="C:cytoplasm"/>
    <property type="evidence" value="ECO:0007669"/>
    <property type="project" value="InterPro"/>
</dbReference>
<dbReference type="GO" id="GO:0009245">
    <property type="term" value="P:lipid A biosynthetic process"/>
    <property type="evidence" value="ECO:0007669"/>
    <property type="project" value="UniProtKB-UniRule"/>
</dbReference>
<comment type="caution">
    <text evidence="12">The sequence shown here is derived from an EMBL/GenBank/DDBJ whole genome shotgun (WGS) entry which is preliminary data.</text>
</comment>
<accession>A0A011QJH6</accession>
<reference evidence="12" key="1">
    <citation type="submission" date="2014-02" db="EMBL/GenBank/DDBJ databases">
        <title>Expanding our view of genomic diversity in Candidatus Accumulibacter clades.</title>
        <authorList>
            <person name="Skennerton C.T."/>
            <person name="Barr J.J."/>
            <person name="Slater F.R."/>
            <person name="Bond P.L."/>
            <person name="Tyson G.W."/>
        </authorList>
    </citation>
    <scope>NUCLEOTIDE SEQUENCE [LARGE SCALE GENOMIC DNA]</scope>
</reference>
<sequence>MILFISDLHLAPQAPAVTRSFLDFLAGRARSAEQLFILGDLFEAWPGDDCLDDPGDSFAADIAAALHALSSSGVELSLMHGNRDFLLGESFLARSGARLLSDPHVLSLPTWQFVLTHGDALCTDDREYQAFRALVRQADWQTAFLAKPLPERKQMVLALRQQSESAKRGKATFLMDVNPAATDDFLRAYGYATLIHGHTHRPARHDHMVDGIHVERWVMADWNERDGAGECLCWDGETLTRERLA</sequence>
<evidence type="ECO:0000256" key="6">
    <source>
        <dbReference type="ARBA" id="ARBA00022801"/>
    </source>
</evidence>
<feature type="binding site" evidence="10">
    <location>
        <position position="167"/>
    </location>
    <ligand>
        <name>substrate</name>
    </ligand>
</feature>
<keyword evidence="7 10" id="KW-0443">Lipid metabolism</keyword>
<dbReference type="SUPFAM" id="SSF56300">
    <property type="entry name" value="Metallo-dependent phosphatases"/>
    <property type="match status" value="1"/>
</dbReference>
<evidence type="ECO:0000256" key="3">
    <source>
        <dbReference type="ARBA" id="ARBA00022519"/>
    </source>
</evidence>
<comment type="function">
    <text evidence="10">Hydrolyzes the pyrophosphate bond of UDP-2,3-diacylglucosamine to yield 2,3-diacylglucosamine 1-phosphate (lipid X) and UMP by catalyzing the attack of water at the alpha-P atom. Involved in the biosynthesis of lipid A, a phosphorylated glycolipid that anchors the lipopolysaccharide to the outer membrane of the cell.</text>
</comment>
<feature type="binding site" evidence="10">
    <location>
        <position position="117"/>
    </location>
    <ligand>
        <name>Mn(2+)</name>
        <dbReference type="ChEBI" id="CHEBI:29035"/>
        <label>2</label>
    </ligand>
</feature>
<dbReference type="GO" id="GO:0030145">
    <property type="term" value="F:manganese ion binding"/>
    <property type="evidence" value="ECO:0007669"/>
    <property type="project" value="UniProtKB-UniRule"/>
</dbReference>
<feature type="binding site" evidence="10">
    <location>
        <position position="170"/>
    </location>
    <ligand>
        <name>substrate</name>
    </ligand>
</feature>
<keyword evidence="8 10" id="KW-0472">Membrane</keyword>
<feature type="binding site" evidence="10">
    <location>
        <position position="200"/>
    </location>
    <ligand>
        <name>Mn(2+)</name>
        <dbReference type="ChEBI" id="CHEBI:29035"/>
        <label>1</label>
    </ligand>
</feature>
<dbReference type="EC" id="3.6.1.54" evidence="10"/>
<evidence type="ECO:0000256" key="5">
    <source>
        <dbReference type="ARBA" id="ARBA00022723"/>
    </source>
</evidence>
<keyword evidence="2 10" id="KW-0444">Lipid biosynthesis</keyword>
<dbReference type="InterPro" id="IPR004843">
    <property type="entry name" value="Calcineurin-like_PHP"/>
</dbReference>
<evidence type="ECO:0000256" key="2">
    <source>
        <dbReference type="ARBA" id="ARBA00022516"/>
    </source>
</evidence>
<dbReference type="InterPro" id="IPR029052">
    <property type="entry name" value="Metallo-depent_PP-like"/>
</dbReference>
<keyword evidence="3 10" id="KW-0997">Cell inner membrane</keyword>
<feature type="binding site" evidence="10">
    <location>
        <position position="163"/>
    </location>
    <ligand>
        <name>substrate</name>
    </ligand>
</feature>
<evidence type="ECO:0000256" key="10">
    <source>
        <dbReference type="HAMAP-Rule" id="MF_00575"/>
    </source>
</evidence>
<evidence type="ECO:0000256" key="4">
    <source>
        <dbReference type="ARBA" id="ARBA00022556"/>
    </source>
</evidence>
<feature type="binding site" evidence="10">
    <location>
        <position position="40"/>
    </location>
    <ligand>
        <name>Mn(2+)</name>
        <dbReference type="ChEBI" id="CHEBI:29035"/>
        <label>2</label>
    </ligand>
</feature>
<dbReference type="NCBIfam" id="TIGR01854">
    <property type="entry name" value="lipid_A_lpxH"/>
    <property type="match status" value="1"/>
</dbReference>
<dbReference type="GO" id="GO:0019897">
    <property type="term" value="C:extrinsic component of plasma membrane"/>
    <property type="evidence" value="ECO:0007669"/>
    <property type="project" value="UniProtKB-UniRule"/>
</dbReference>
<keyword evidence="9 10" id="KW-0464">Manganese</keyword>
<dbReference type="Gene3D" id="3.60.21.10">
    <property type="match status" value="1"/>
</dbReference>
<evidence type="ECO:0000313" key="13">
    <source>
        <dbReference type="Proteomes" id="UP000022141"/>
    </source>
</evidence>
<keyword evidence="4 10" id="KW-0441">Lipid A biosynthesis</keyword>
<dbReference type="eggNOG" id="COG2908">
    <property type="taxonomic scope" value="Bacteria"/>
</dbReference>
<evidence type="ECO:0000256" key="8">
    <source>
        <dbReference type="ARBA" id="ARBA00023136"/>
    </source>
</evidence>
<gene>
    <name evidence="10 12" type="primary">lpxH</name>
    <name evidence="12" type="ORF">AW11_01710</name>
</gene>
<feature type="binding site" evidence="10">
    <location>
        <position position="9"/>
    </location>
    <ligand>
        <name>Mn(2+)</name>
        <dbReference type="ChEBI" id="CHEBI:29035"/>
        <label>1</label>
    </ligand>
</feature>
<dbReference type="EMBL" id="JEMY01000018">
    <property type="protein sequence ID" value="EXI89200.1"/>
    <property type="molecule type" value="Genomic_DNA"/>
</dbReference>
<protein>
    <recommendedName>
        <fullName evidence="10">UDP-2,3-diacylglucosamine hydrolase</fullName>
        <ecNumber evidence="10">3.6.1.54</ecNumber>
    </recommendedName>
    <alternativeName>
        <fullName evidence="10">UDP-2,3-diacylglucosamine diphosphatase</fullName>
    </alternativeName>
</protein>
<dbReference type="UniPathway" id="UPA00359">
    <property type="reaction ID" value="UER00480"/>
</dbReference>
<comment type="subcellular location">
    <subcellularLocation>
        <location evidence="10">Cell inner membrane</location>
        <topology evidence="10">Peripheral membrane protein</topology>
        <orientation evidence="10">Cytoplasmic side</orientation>
    </subcellularLocation>
</comment>
<evidence type="ECO:0000256" key="7">
    <source>
        <dbReference type="ARBA" id="ARBA00023098"/>
    </source>
</evidence>
<evidence type="ECO:0000259" key="11">
    <source>
        <dbReference type="Pfam" id="PF00149"/>
    </source>
</evidence>
<dbReference type="GO" id="GO:0008758">
    <property type="term" value="F:UDP-2,3-diacylglucosamine hydrolase activity"/>
    <property type="evidence" value="ECO:0007669"/>
    <property type="project" value="UniProtKB-UniRule"/>
</dbReference>
<evidence type="ECO:0000256" key="1">
    <source>
        <dbReference type="ARBA" id="ARBA00022475"/>
    </source>
</evidence>
<dbReference type="PANTHER" id="PTHR34990:SF1">
    <property type="entry name" value="UDP-2,3-DIACYLGLUCOSAMINE HYDROLASE"/>
    <property type="match status" value="1"/>
</dbReference>
<feature type="binding site" evidence="10">
    <location>
        <begin position="82"/>
        <end position="83"/>
    </location>
    <ligand>
        <name>substrate</name>
    </ligand>
</feature>
<dbReference type="Proteomes" id="UP000022141">
    <property type="component" value="Unassembled WGS sequence"/>
</dbReference>
<feature type="domain" description="Calcineurin-like phosphoesterase" evidence="11">
    <location>
        <begin position="2"/>
        <end position="202"/>
    </location>
</feature>
<feature type="binding site" evidence="10">
    <location>
        <position position="40"/>
    </location>
    <ligand>
        <name>Mn(2+)</name>
        <dbReference type="ChEBI" id="CHEBI:29035"/>
        <label>1</label>
    </ligand>
</feature>
<feature type="binding site" evidence="10">
    <location>
        <position position="125"/>
    </location>
    <ligand>
        <name>substrate</name>
    </ligand>
</feature>
<organism evidence="12 13">
    <name type="scientific">Accumulibacter regalis</name>
    <dbReference type="NCBI Taxonomy" id="522306"/>
    <lineage>
        <taxon>Bacteria</taxon>
        <taxon>Pseudomonadati</taxon>
        <taxon>Pseudomonadota</taxon>
        <taxon>Betaproteobacteria</taxon>
        <taxon>Candidatus Accumulibacter</taxon>
    </lineage>
</organism>
<keyword evidence="6 10" id="KW-0378">Hydrolase</keyword>
<comment type="pathway">
    <text evidence="10">Glycolipid biosynthesis; lipid IV(A) biosynthesis; lipid IV(A) from (3R)-3-hydroxytetradecanoyl-[acyl-carrier-protein] and UDP-N-acetyl-alpha-D-glucosamine: step 4/6.</text>
</comment>
<dbReference type="NCBIfam" id="NF003743">
    <property type="entry name" value="PRK05340.1"/>
    <property type="match status" value="1"/>
</dbReference>
<feature type="binding site" evidence="10">
    <location>
        <position position="198"/>
    </location>
    <ligand>
        <name>substrate</name>
    </ligand>
</feature>
<dbReference type="PATRIC" id="fig|1454004.3.peg.1761"/>
<dbReference type="InterPro" id="IPR010138">
    <property type="entry name" value="UDP-diacylglucosamine_Hdrlase"/>
</dbReference>
<feature type="binding site" evidence="10">
    <location>
        <position position="82"/>
    </location>
    <ligand>
        <name>Mn(2+)</name>
        <dbReference type="ChEBI" id="CHEBI:29035"/>
        <label>2</label>
    </ligand>
</feature>
<proteinExistence type="inferred from homology"/>